<comment type="function">
    <text evidence="5">Catalyzes the reversible reaction in which hydroxymethyl group from 5,10-methylenetetrahydrofolate is transferred onto alpha-ketoisovalerate to form ketopantoate.</text>
</comment>
<keyword evidence="4 5" id="KW-0808">Transferase</keyword>
<name>A0ABQ4U000_9HYPH</name>
<keyword evidence="5" id="KW-0963">Cytoplasm</keyword>
<keyword evidence="3 5" id="KW-0566">Pantothenate biosynthesis</keyword>
<reference evidence="6" key="2">
    <citation type="submission" date="2021-08" db="EMBL/GenBank/DDBJ databases">
        <authorList>
            <person name="Tani A."/>
            <person name="Ola A."/>
            <person name="Ogura Y."/>
            <person name="Katsura K."/>
            <person name="Hayashi T."/>
        </authorList>
    </citation>
    <scope>NUCLEOTIDE SEQUENCE</scope>
    <source>
        <strain evidence="6">DSM 23632</strain>
    </source>
</reference>
<dbReference type="EMBL" id="BPRB01000138">
    <property type="protein sequence ID" value="GJE60467.1"/>
    <property type="molecule type" value="Genomic_DNA"/>
</dbReference>
<dbReference type="PANTHER" id="PTHR20881">
    <property type="entry name" value="3-METHYL-2-OXOBUTANOATE HYDROXYMETHYLTRANSFERASE"/>
    <property type="match status" value="1"/>
</dbReference>
<keyword evidence="5" id="KW-0460">Magnesium</keyword>
<dbReference type="HAMAP" id="MF_00156">
    <property type="entry name" value="PanB"/>
    <property type="match status" value="1"/>
</dbReference>
<accession>A0ABQ4U000</accession>
<reference evidence="6" key="1">
    <citation type="journal article" date="2021" name="Front. Microbiol.">
        <title>Comprehensive Comparative Genomics and Phenotyping of Methylobacterium Species.</title>
        <authorList>
            <person name="Alessa O."/>
            <person name="Ogura Y."/>
            <person name="Fujitani Y."/>
            <person name="Takami H."/>
            <person name="Hayashi T."/>
            <person name="Sahin N."/>
            <person name="Tani A."/>
        </authorList>
    </citation>
    <scope>NUCLEOTIDE SEQUENCE</scope>
    <source>
        <strain evidence="6">DSM 23632</strain>
    </source>
</reference>
<dbReference type="CDD" id="cd06557">
    <property type="entry name" value="KPHMT-like"/>
    <property type="match status" value="1"/>
</dbReference>
<protein>
    <recommendedName>
        <fullName evidence="5">3-methyl-2-oxobutanoate hydroxymethyltransferase</fullName>
        <ecNumber evidence="5">2.1.2.11</ecNumber>
    </recommendedName>
    <alternativeName>
        <fullName evidence="5">Ketopantoate hydroxymethyltransferase</fullName>
        <shortName evidence="5">KPHMT</shortName>
    </alternativeName>
</protein>
<sequence length="286" mass="29760">MISRSKVAPDDLLALKRSGHKITMLSIHDYAIARIADASGLDTILVGDSLAVTALGHRNTVSVTLDEMLHHTRIVARGVDRVMVVADMPFLSYQVCPEEAVRNAGRFIKEAGADAVKIEGGEASVSTLKAIHAAGIPIMGHVGLTLQSAGQLGGRGVQGMSAEAARALIADALALEAAGAFAVILQSMPGELAQVITDRLHIPTISYGAGSGCDGQGLVAADVLGLGVTPTPGYARRYLDLDRMIGEAVAAYCQDVRNGAFPADDHTPRLEGAAHAELVAALRDDQ</sequence>
<keyword evidence="5" id="KW-0479">Metal-binding</keyword>
<evidence type="ECO:0000313" key="7">
    <source>
        <dbReference type="Proteomes" id="UP001055057"/>
    </source>
</evidence>
<evidence type="ECO:0000256" key="3">
    <source>
        <dbReference type="ARBA" id="ARBA00022655"/>
    </source>
</evidence>
<evidence type="ECO:0000256" key="2">
    <source>
        <dbReference type="ARBA" id="ARBA00011424"/>
    </source>
</evidence>
<feature type="binding site" evidence="5">
    <location>
        <position position="48"/>
    </location>
    <ligand>
        <name>Mg(2+)</name>
        <dbReference type="ChEBI" id="CHEBI:18420"/>
    </ligand>
</feature>
<dbReference type="Gene3D" id="3.20.20.60">
    <property type="entry name" value="Phosphoenolpyruvate-binding domains"/>
    <property type="match status" value="1"/>
</dbReference>
<dbReference type="NCBIfam" id="NF001452">
    <property type="entry name" value="PRK00311.1"/>
    <property type="match status" value="1"/>
</dbReference>
<feature type="binding site" evidence="5">
    <location>
        <position position="119"/>
    </location>
    <ligand>
        <name>Mg(2+)</name>
        <dbReference type="ChEBI" id="CHEBI:18420"/>
    </ligand>
</feature>
<comment type="catalytic activity">
    <reaction evidence="5">
        <text>(6R)-5,10-methylene-5,6,7,8-tetrahydrofolate + 3-methyl-2-oxobutanoate + H2O = 2-dehydropantoate + (6S)-5,6,7,8-tetrahydrofolate</text>
        <dbReference type="Rhea" id="RHEA:11824"/>
        <dbReference type="ChEBI" id="CHEBI:11561"/>
        <dbReference type="ChEBI" id="CHEBI:11851"/>
        <dbReference type="ChEBI" id="CHEBI:15377"/>
        <dbReference type="ChEBI" id="CHEBI:15636"/>
        <dbReference type="ChEBI" id="CHEBI:57453"/>
        <dbReference type="EC" id="2.1.2.11"/>
    </reaction>
</comment>
<dbReference type="EC" id="2.1.2.11" evidence="5"/>
<feature type="binding site" evidence="5">
    <location>
        <position position="87"/>
    </location>
    <ligand>
        <name>Mg(2+)</name>
        <dbReference type="ChEBI" id="CHEBI:18420"/>
    </ligand>
</feature>
<comment type="caution">
    <text evidence="5">Lacks conserved residue(s) required for the propagation of feature annotation.</text>
</comment>
<comment type="cofactor">
    <cofactor evidence="5">
        <name>Mg(2+)</name>
        <dbReference type="ChEBI" id="CHEBI:18420"/>
    </cofactor>
    <text evidence="5">Binds 1 Mg(2+) ion per subunit.</text>
</comment>
<dbReference type="Pfam" id="PF02548">
    <property type="entry name" value="Pantoate_transf"/>
    <property type="match status" value="1"/>
</dbReference>
<evidence type="ECO:0000313" key="6">
    <source>
        <dbReference type="EMBL" id="GJE60467.1"/>
    </source>
</evidence>
<dbReference type="PANTHER" id="PTHR20881:SF0">
    <property type="entry name" value="3-METHYL-2-OXOBUTANOATE HYDROXYMETHYLTRANSFERASE"/>
    <property type="match status" value="1"/>
</dbReference>
<feature type="binding site" evidence="5">
    <location>
        <position position="87"/>
    </location>
    <ligand>
        <name>3-methyl-2-oxobutanoate</name>
        <dbReference type="ChEBI" id="CHEBI:11851"/>
    </ligand>
</feature>
<dbReference type="InterPro" id="IPR040442">
    <property type="entry name" value="Pyrv_kinase-like_dom_sf"/>
</dbReference>
<dbReference type="InterPro" id="IPR015813">
    <property type="entry name" value="Pyrv/PenolPyrv_kinase-like_dom"/>
</dbReference>
<keyword evidence="7" id="KW-1185">Reference proteome</keyword>
<comment type="subunit">
    <text evidence="2 5">Homodecamer; pentamer of dimers.</text>
</comment>
<comment type="subcellular location">
    <subcellularLocation>
        <location evidence="5">Cytoplasm</location>
    </subcellularLocation>
</comment>
<gene>
    <name evidence="6" type="primary">panB_2</name>
    <name evidence="5" type="synonym">panB</name>
    <name evidence="6" type="ORF">MPOCJGCO_2579</name>
</gene>
<organism evidence="6 7">
    <name type="scientific">Methylobacterium trifolii</name>
    <dbReference type="NCBI Taxonomy" id="1003092"/>
    <lineage>
        <taxon>Bacteria</taxon>
        <taxon>Pseudomonadati</taxon>
        <taxon>Pseudomonadota</taxon>
        <taxon>Alphaproteobacteria</taxon>
        <taxon>Hyphomicrobiales</taxon>
        <taxon>Methylobacteriaceae</taxon>
        <taxon>Methylobacterium</taxon>
    </lineage>
</organism>
<dbReference type="InterPro" id="IPR003700">
    <property type="entry name" value="Pantoate_hydroxy_MeTrfase"/>
</dbReference>
<proteinExistence type="inferred from homology"/>
<dbReference type="NCBIfam" id="TIGR00222">
    <property type="entry name" value="panB"/>
    <property type="match status" value="1"/>
</dbReference>
<comment type="pathway">
    <text evidence="5">Cofactor biosynthesis; (R)-pantothenate biosynthesis; (R)-pantoate from 3-methyl-2-oxobutanoate: step 1/2.</text>
</comment>
<dbReference type="Proteomes" id="UP001055057">
    <property type="component" value="Unassembled WGS sequence"/>
</dbReference>
<comment type="similarity">
    <text evidence="1 5">Belongs to the PanB family.</text>
</comment>
<evidence type="ECO:0000256" key="1">
    <source>
        <dbReference type="ARBA" id="ARBA00008676"/>
    </source>
</evidence>
<dbReference type="SUPFAM" id="SSF51621">
    <property type="entry name" value="Phosphoenolpyruvate/pyruvate domain"/>
    <property type="match status" value="1"/>
</dbReference>
<feature type="binding site" evidence="5">
    <location>
        <begin position="48"/>
        <end position="49"/>
    </location>
    <ligand>
        <name>3-methyl-2-oxobutanoate</name>
        <dbReference type="ChEBI" id="CHEBI:11851"/>
    </ligand>
</feature>
<evidence type="ECO:0000256" key="5">
    <source>
        <dbReference type="HAMAP-Rule" id="MF_00156"/>
    </source>
</evidence>
<dbReference type="PIRSF" id="PIRSF000388">
    <property type="entry name" value="Pantoate_hydroxy_MeTrfase"/>
    <property type="match status" value="1"/>
</dbReference>
<evidence type="ECO:0000256" key="4">
    <source>
        <dbReference type="ARBA" id="ARBA00022679"/>
    </source>
</evidence>
<feature type="binding site" evidence="5">
    <location>
        <position position="117"/>
    </location>
    <ligand>
        <name>3-methyl-2-oxobutanoate</name>
        <dbReference type="ChEBI" id="CHEBI:11851"/>
    </ligand>
</feature>
<comment type="caution">
    <text evidence="6">The sequence shown here is derived from an EMBL/GenBank/DDBJ whole genome shotgun (WGS) entry which is preliminary data.</text>
</comment>